<accession>A0ABU2F216</accession>
<dbReference type="EMBL" id="JAMQCP010000002">
    <property type="protein sequence ID" value="MDS0254258.1"/>
    <property type="molecule type" value="Genomic_DNA"/>
</dbReference>
<reference evidence="2 3" key="1">
    <citation type="submission" date="2022-06" db="EMBL/GenBank/DDBJ databases">
        <title>Haloarcula sp. a new haloarchaeum isolate from saline soil.</title>
        <authorList>
            <person name="Strakova D."/>
            <person name="Galisteo C."/>
            <person name="Sanchez-Porro C."/>
            <person name="Ventosa A."/>
        </authorList>
    </citation>
    <scope>NUCLEOTIDE SEQUENCE [LARGE SCALE GENOMIC DNA]</scope>
    <source>
        <strain evidence="2 3">JCM 15760</strain>
    </source>
</reference>
<comment type="caution">
    <text evidence="2">The sequence shown here is derived from an EMBL/GenBank/DDBJ whole genome shotgun (WGS) entry which is preliminary data.</text>
</comment>
<dbReference type="Proteomes" id="UP001248536">
    <property type="component" value="Unassembled WGS sequence"/>
</dbReference>
<evidence type="ECO:0000313" key="2">
    <source>
        <dbReference type="EMBL" id="MDS0254258.1"/>
    </source>
</evidence>
<sequence length="234" mass="26425">MVQSVMAVRRKAPQEPAMSEIHSDDGRTVEKLGREPWVQIDWAELFERTAGKENLPLSTQTLAQVLSARYDCTPGLAREVLQLAVNHGELLSLEVTIGDMSWTYYFNRTSPSGSRSIELIVSTRDFYDTPSDFVPETISKENLKSKYEGIYSHADTTLFDRVINSLEYMIPLLVDGDEVRLHPALTRYVLLRRSHEAISDAIAPCDTAEEGPAFERVLGELGKYSEAKNELTRR</sequence>
<dbReference type="RefSeq" id="WP_152423057.1">
    <property type="nucleotide sequence ID" value="NZ_BAABDY010000004.1"/>
</dbReference>
<gene>
    <name evidence="2" type="ORF">NC662_11110</name>
</gene>
<feature type="region of interest" description="Disordered" evidence="1">
    <location>
        <begin position="1"/>
        <end position="23"/>
    </location>
</feature>
<keyword evidence="3" id="KW-1185">Reference proteome</keyword>
<organism evidence="2 3">
    <name type="scientific">Haloarcula argentinensis</name>
    <dbReference type="NCBI Taxonomy" id="43776"/>
    <lineage>
        <taxon>Archaea</taxon>
        <taxon>Methanobacteriati</taxon>
        <taxon>Methanobacteriota</taxon>
        <taxon>Stenosarchaea group</taxon>
        <taxon>Halobacteria</taxon>
        <taxon>Halobacteriales</taxon>
        <taxon>Haloarculaceae</taxon>
        <taxon>Haloarcula</taxon>
    </lineage>
</organism>
<evidence type="ECO:0000256" key="1">
    <source>
        <dbReference type="SAM" id="MobiDB-lite"/>
    </source>
</evidence>
<evidence type="ECO:0000313" key="3">
    <source>
        <dbReference type="Proteomes" id="UP001248536"/>
    </source>
</evidence>
<proteinExistence type="predicted"/>
<protein>
    <submittedName>
        <fullName evidence="2">Uncharacterized protein</fullName>
    </submittedName>
</protein>
<name>A0ABU2F216_HALAR</name>